<evidence type="ECO:0000313" key="1">
    <source>
        <dbReference type="EMBL" id="MCK9689514.1"/>
    </source>
</evidence>
<protein>
    <recommendedName>
        <fullName evidence="3">Protein TolB</fullName>
    </recommendedName>
</protein>
<dbReference type="AlphaFoldDB" id="A0A9X1YMX1"/>
<evidence type="ECO:0008006" key="3">
    <source>
        <dbReference type="Google" id="ProtNLM"/>
    </source>
</evidence>
<dbReference type="RefSeq" id="WP_275685565.1">
    <property type="nucleotide sequence ID" value="NZ_JAJLJH010000015.1"/>
</dbReference>
<accession>A0A9X1YMX1</accession>
<name>A0A9X1YMX1_9BURK</name>
<dbReference type="Pfam" id="PF07676">
    <property type="entry name" value="PD40"/>
    <property type="match status" value="1"/>
</dbReference>
<evidence type="ECO:0000313" key="2">
    <source>
        <dbReference type="Proteomes" id="UP001139353"/>
    </source>
</evidence>
<dbReference type="EMBL" id="JAJLJH010000015">
    <property type="protein sequence ID" value="MCK9689514.1"/>
    <property type="molecule type" value="Genomic_DNA"/>
</dbReference>
<comment type="caution">
    <text evidence="1">The sequence shown here is derived from an EMBL/GenBank/DDBJ whole genome shotgun (WGS) entry which is preliminary data.</text>
</comment>
<dbReference type="InterPro" id="IPR011042">
    <property type="entry name" value="6-blade_b-propeller_TolB-like"/>
</dbReference>
<dbReference type="InterPro" id="IPR011659">
    <property type="entry name" value="WD40"/>
</dbReference>
<proteinExistence type="predicted"/>
<dbReference type="SUPFAM" id="SSF82171">
    <property type="entry name" value="DPP6 N-terminal domain-like"/>
    <property type="match status" value="1"/>
</dbReference>
<reference evidence="1" key="1">
    <citation type="submission" date="2021-11" db="EMBL/GenBank/DDBJ databases">
        <title>BS-T2-15 a new species belonging to the Comamonadaceae family isolated from the soil of a French oak forest.</title>
        <authorList>
            <person name="Mieszkin S."/>
            <person name="Alain K."/>
        </authorList>
    </citation>
    <scope>NUCLEOTIDE SEQUENCE</scope>
    <source>
        <strain evidence="1">BS-T2-15</strain>
    </source>
</reference>
<sequence>MAASAVAGQPPGNGAVLLGVAHQYNNDWAIVDLRNGATKLLPYSATTSHGRGWDAWTATTSTRELVRVSSRGAVDFLDRDSLQRHAGFSLADLPGTHAPEIFGAVRVSPDGRYLLAYWKASSRQDQPEIVVFDRQGHIVQNGSPFRYDVMRNRYAIDWLPDSRRYVYLAGNNIVVREIGSDKVLHLPLQLPRNVGTGMASIAVSPDGTRMAMTLAADLRNGKGGVSPYNLLFVSALDGSGLRPLSRPSDRVLSQAISMGHGSPSWSADGRSLIFTQRDAVPYGALTSVSPCTKVMVLPVDSATRAIDGANDPPDIVLRAGNAPVISCETVQWLAP</sequence>
<dbReference type="Gene3D" id="2.120.10.30">
    <property type="entry name" value="TolB, C-terminal domain"/>
    <property type="match status" value="1"/>
</dbReference>
<gene>
    <name evidence="1" type="ORF">LPC04_27665</name>
</gene>
<keyword evidence="2" id="KW-1185">Reference proteome</keyword>
<organism evidence="1 2">
    <name type="scientific">Scleromatobacter humisilvae</name>
    <dbReference type="NCBI Taxonomy" id="2897159"/>
    <lineage>
        <taxon>Bacteria</taxon>
        <taxon>Pseudomonadati</taxon>
        <taxon>Pseudomonadota</taxon>
        <taxon>Betaproteobacteria</taxon>
        <taxon>Burkholderiales</taxon>
        <taxon>Sphaerotilaceae</taxon>
        <taxon>Scleromatobacter</taxon>
    </lineage>
</organism>
<dbReference type="Proteomes" id="UP001139353">
    <property type="component" value="Unassembled WGS sequence"/>
</dbReference>